<feature type="domain" description="Response regulatory" evidence="7">
    <location>
        <begin position="400"/>
        <end position="515"/>
    </location>
</feature>
<evidence type="ECO:0000313" key="8">
    <source>
        <dbReference type="EMBL" id="MXP63995.1"/>
    </source>
</evidence>
<dbReference type="EC" id="2.7.13.3" evidence="2"/>
<dbReference type="SUPFAM" id="SSF52172">
    <property type="entry name" value="CheY-like"/>
    <property type="match status" value="1"/>
</dbReference>
<dbReference type="InterPro" id="IPR011006">
    <property type="entry name" value="CheY-like_superfamily"/>
</dbReference>
<dbReference type="InterPro" id="IPR005467">
    <property type="entry name" value="His_kinase_dom"/>
</dbReference>
<dbReference type="SUPFAM" id="SSF55874">
    <property type="entry name" value="ATPase domain of HSP90 chaperone/DNA topoisomerase II/histidine kinase"/>
    <property type="match status" value="1"/>
</dbReference>
<dbReference type="InterPro" id="IPR036890">
    <property type="entry name" value="HATPase_C_sf"/>
</dbReference>
<dbReference type="PROSITE" id="PS50110">
    <property type="entry name" value="RESPONSE_REGULATORY"/>
    <property type="match status" value="1"/>
</dbReference>
<dbReference type="PROSITE" id="PS50109">
    <property type="entry name" value="HIS_KIN"/>
    <property type="match status" value="1"/>
</dbReference>
<evidence type="ECO:0000313" key="9">
    <source>
        <dbReference type="Proteomes" id="UP000460715"/>
    </source>
</evidence>
<comment type="catalytic activity">
    <reaction evidence="1">
        <text>ATP + protein L-histidine = ADP + protein N-phospho-L-histidine.</text>
        <dbReference type="EC" id="2.7.13.3"/>
    </reaction>
</comment>
<protein>
    <recommendedName>
        <fullName evidence="2">histidine kinase</fullName>
        <ecNumber evidence="2">2.7.13.3</ecNumber>
    </recommendedName>
</protein>
<proteinExistence type="predicted"/>
<dbReference type="PRINTS" id="PR00344">
    <property type="entry name" value="BCTRLSENSOR"/>
</dbReference>
<evidence type="ECO:0000256" key="5">
    <source>
        <dbReference type="SAM" id="MobiDB-lite"/>
    </source>
</evidence>
<name>A0A845BB23_9PROT</name>
<dbReference type="EMBL" id="SNVJ01000008">
    <property type="protein sequence ID" value="MXP63995.1"/>
    <property type="molecule type" value="Genomic_DNA"/>
</dbReference>
<evidence type="ECO:0000256" key="4">
    <source>
        <dbReference type="PROSITE-ProRule" id="PRU00169"/>
    </source>
</evidence>
<accession>A0A845BB23</accession>
<dbReference type="InterPro" id="IPR003661">
    <property type="entry name" value="HisK_dim/P_dom"/>
</dbReference>
<evidence type="ECO:0000256" key="3">
    <source>
        <dbReference type="ARBA" id="ARBA00022553"/>
    </source>
</evidence>
<dbReference type="InterPro" id="IPR003594">
    <property type="entry name" value="HATPase_dom"/>
</dbReference>
<feature type="modified residue" description="4-aspartylphosphate" evidence="4">
    <location>
        <position position="451"/>
    </location>
</feature>
<dbReference type="Pfam" id="PF02518">
    <property type="entry name" value="HATPase_c"/>
    <property type="match status" value="1"/>
</dbReference>
<dbReference type="OrthoDB" id="9796100at2"/>
<dbReference type="AlphaFoldDB" id="A0A845BB23"/>
<evidence type="ECO:0000259" key="7">
    <source>
        <dbReference type="PROSITE" id="PS50110"/>
    </source>
</evidence>
<sequence length="517" mass="54247">MRVVRGIGWRWSVRRPKAPAPDGAALFEQLPDAALLLDGGQRVAAANRALLLALGPTQPVRPGMAPERLFAESSRPALLAWLQGAPPPGELRLAAPEGQAGRPVAPKYLPMPGGNAVLLLHDVTQRHAMAAQMAEGDRLQALGRLAGGIAHDFNNLLAVILGAADDAATSLESPPNTAAAGALEQVRQAAQRGAALVRQLLAYARQQVLAPKLVPLNDAVQGMARLLRPLLGRGISLDVILDEPGRMVRIDPSQLDRVLMNLAMNARQAMPGGGRLCLTTGRALLLEPLAGGPEEVPPGRWTVLEVADTGPGIPPELLPRIFEPFFTSRAQQGGTGLGLATVHGIVRQSGGYLVVDSAAGRGTRIRILLPRVEETDLVAPPAEPSAPAKPAPPPGDAAGPLLLVEDEAPLRSLAERALRRSGWEVAAAEDGEAALALVEEEGLVPAALVSDVMMPGMGGVALAEVLRRRFPTLPVLLVSGYAPSVVQNGLDESDMRYLAKPYRPAELVEAVKALVNG</sequence>
<evidence type="ECO:0000256" key="2">
    <source>
        <dbReference type="ARBA" id="ARBA00012438"/>
    </source>
</evidence>
<dbReference type="Proteomes" id="UP000460715">
    <property type="component" value="Unassembled WGS sequence"/>
</dbReference>
<dbReference type="SMART" id="SM00448">
    <property type="entry name" value="REC"/>
    <property type="match status" value="1"/>
</dbReference>
<feature type="compositionally biased region" description="Pro residues" evidence="5">
    <location>
        <begin position="381"/>
        <end position="395"/>
    </location>
</feature>
<dbReference type="RefSeq" id="WP_160937110.1">
    <property type="nucleotide sequence ID" value="NZ_SNVJ01000008.1"/>
</dbReference>
<dbReference type="InterPro" id="IPR001789">
    <property type="entry name" value="Sig_transdc_resp-reg_receiver"/>
</dbReference>
<dbReference type="SMART" id="SM00388">
    <property type="entry name" value="HisKA"/>
    <property type="match status" value="1"/>
</dbReference>
<evidence type="ECO:0000256" key="1">
    <source>
        <dbReference type="ARBA" id="ARBA00000085"/>
    </source>
</evidence>
<dbReference type="CDD" id="cd00082">
    <property type="entry name" value="HisKA"/>
    <property type="match status" value="1"/>
</dbReference>
<dbReference type="PANTHER" id="PTHR43065:SF42">
    <property type="entry name" value="TWO-COMPONENT SENSOR PPRA"/>
    <property type="match status" value="1"/>
</dbReference>
<dbReference type="Gene3D" id="1.10.287.130">
    <property type="match status" value="1"/>
</dbReference>
<dbReference type="InterPro" id="IPR036097">
    <property type="entry name" value="HisK_dim/P_sf"/>
</dbReference>
<evidence type="ECO:0000259" key="6">
    <source>
        <dbReference type="PROSITE" id="PS50109"/>
    </source>
</evidence>
<dbReference type="SUPFAM" id="SSF47384">
    <property type="entry name" value="Homodimeric domain of signal transducing histidine kinase"/>
    <property type="match status" value="1"/>
</dbReference>
<organism evidence="8 9">
    <name type="scientific">Teichococcus coralli</name>
    <dbReference type="NCBI Taxonomy" id="2545983"/>
    <lineage>
        <taxon>Bacteria</taxon>
        <taxon>Pseudomonadati</taxon>
        <taxon>Pseudomonadota</taxon>
        <taxon>Alphaproteobacteria</taxon>
        <taxon>Acetobacterales</taxon>
        <taxon>Roseomonadaceae</taxon>
        <taxon>Roseomonas</taxon>
    </lineage>
</organism>
<reference evidence="8 9" key="1">
    <citation type="submission" date="2019-03" db="EMBL/GenBank/DDBJ databases">
        <title>Roseomonas sp. a novel Roseomonas species isolated from Sea whip Gorgonian.</title>
        <authorList>
            <person name="Li F."/>
            <person name="Pan X."/>
            <person name="Huang S."/>
            <person name="Li Z."/>
            <person name="Meng B."/>
        </authorList>
    </citation>
    <scope>NUCLEOTIDE SEQUENCE [LARGE SCALE GENOMIC DNA]</scope>
    <source>
        <strain evidence="8 9">M0104</strain>
    </source>
</reference>
<feature type="domain" description="Histidine kinase" evidence="6">
    <location>
        <begin position="148"/>
        <end position="373"/>
    </location>
</feature>
<dbReference type="Gene3D" id="3.40.50.2300">
    <property type="match status" value="1"/>
</dbReference>
<dbReference type="CDD" id="cd00156">
    <property type="entry name" value="REC"/>
    <property type="match status" value="1"/>
</dbReference>
<dbReference type="Gene3D" id="3.30.565.10">
    <property type="entry name" value="Histidine kinase-like ATPase, C-terminal domain"/>
    <property type="match status" value="1"/>
</dbReference>
<feature type="region of interest" description="Disordered" evidence="5">
    <location>
        <begin position="379"/>
        <end position="399"/>
    </location>
</feature>
<keyword evidence="3 4" id="KW-0597">Phosphoprotein</keyword>
<dbReference type="GO" id="GO:0000155">
    <property type="term" value="F:phosphorelay sensor kinase activity"/>
    <property type="evidence" value="ECO:0007669"/>
    <property type="project" value="InterPro"/>
</dbReference>
<dbReference type="InterPro" id="IPR004358">
    <property type="entry name" value="Sig_transdc_His_kin-like_C"/>
</dbReference>
<keyword evidence="9" id="KW-1185">Reference proteome</keyword>
<dbReference type="Pfam" id="PF00072">
    <property type="entry name" value="Response_reg"/>
    <property type="match status" value="1"/>
</dbReference>
<gene>
    <name evidence="8" type="ORF">E0493_11630</name>
</gene>
<dbReference type="SMART" id="SM00387">
    <property type="entry name" value="HATPase_c"/>
    <property type="match status" value="1"/>
</dbReference>
<comment type="caution">
    <text evidence="8">The sequence shown here is derived from an EMBL/GenBank/DDBJ whole genome shotgun (WGS) entry which is preliminary data.</text>
</comment>
<dbReference type="PANTHER" id="PTHR43065">
    <property type="entry name" value="SENSOR HISTIDINE KINASE"/>
    <property type="match status" value="1"/>
</dbReference>